<evidence type="ECO:0000313" key="3">
    <source>
        <dbReference type="Proteomes" id="UP000278746"/>
    </source>
</evidence>
<organism evidence="2 3">
    <name type="scientific">Alteribacter keqinensis</name>
    <dbReference type="NCBI Taxonomy" id="2483800"/>
    <lineage>
        <taxon>Bacteria</taxon>
        <taxon>Bacillati</taxon>
        <taxon>Bacillota</taxon>
        <taxon>Bacilli</taxon>
        <taxon>Bacillales</taxon>
        <taxon>Bacillaceae</taxon>
        <taxon>Alteribacter</taxon>
    </lineage>
</organism>
<dbReference type="EMBL" id="RHIB01000001">
    <property type="protein sequence ID" value="RNA69754.1"/>
    <property type="molecule type" value="Genomic_DNA"/>
</dbReference>
<proteinExistence type="predicted"/>
<reference evidence="2 3" key="1">
    <citation type="submission" date="2018-10" db="EMBL/GenBank/DDBJ databases">
        <title>Bacillus Keqinensis sp. nov., a moderately halophilic bacterium isolated from a saline-alkaline lake.</title>
        <authorList>
            <person name="Wang H."/>
        </authorList>
    </citation>
    <scope>NUCLEOTIDE SEQUENCE [LARGE SCALE GENOMIC DNA]</scope>
    <source>
        <strain evidence="2 3">KQ-3</strain>
    </source>
</reference>
<gene>
    <name evidence="2" type="ORF">EBO34_07405</name>
</gene>
<dbReference type="OrthoDB" id="6902891at2"/>
<evidence type="ECO:0000313" key="2">
    <source>
        <dbReference type="EMBL" id="RNA69754.1"/>
    </source>
</evidence>
<dbReference type="PANTHER" id="PTHR36934:SF1">
    <property type="entry name" value="THIOESTERASE DOMAIN-CONTAINING PROTEIN"/>
    <property type="match status" value="1"/>
</dbReference>
<dbReference type="AlphaFoldDB" id="A0A3M7TY79"/>
<keyword evidence="3" id="KW-1185">Reference proteome</keyword>
<evidence type="ECO:0000259" key="1">
    <source>
        <dbReference type="Pfam" id="PF22636"/>
    </source>
</evidence>
<protein>
    <submittedName>
        <fullName evidence="2">Thioesterase</fullName>
    </submittedName>
</protein>
<dbReference type="InterPro" id="IPR054485">
    <property type="entry name" value="FlK-like_dom"/>
</dbReference>
<name>A0A3M7TY79_9BACI</name>
<dbReference type="Pfam" id="PF22636">
    <property type="entry name" value="FlK"/>
    <property type="match status" value="1"/>
</dbReference>
<accession>A0A3M7TY79</accession>
<dbReference type="Proteomes" id="UP000278746">
    <property type="component" value="Unassembled WGS sequence"/>
</dbReference>
<dbReference type="PANTHER" id="PTHR36934">
    <property type="entry name" value="BLR0278 PROTEIN"/>
    <property type="match status" value="1"/>
</dbReference>
<comment type="caution">
    <text evidence="2">The sequence shown here is derived from an EMBL/GenBank/DDBJ whole genome shotgun (WGS) entry which is preliminary data.</text>
</comment>
<dbReference type="InterPro" id="IPR025540">
    <property type="entry name" value="FlK"/>
</dbReference>
<dbReference type="Gene3D" id="3.10.129.10">
    <property type="entry name" value="Hotdog Thioesterase"/>
    <property type="match status" value="1"/>
</dbReference>
<dbReference type="InterPro" id="IPR029069">
    <property type="entry name" value="HotDog_dom_sf"/>
</dbReference>
<dbReference type="RefSeq" id="WP_122897267.1">
    <property type="nucleotide sequence ID" value="NZ_RHIB01000001.1"/>
</dbReference>
<sequence>MKPGMKVGQEAAIDVVVTPEMYAQFEGNVVHPAYSTVTMVYHMEWAARQIILPYIEEHEEGIGADVKVRHLSPTPAGEHLTVKATLTELVKNKIVCELEVKHGDTFAGKGEVTQFILPKKDLREKIEQARTKSV</sequence>
<feature type="domain" description="Fluoroacetyl-CoA-specific thioesterase-like" evidence="1">
    <location>
        <begin position="17"/>
        <end position="119"/>
    </location>
</feature>
<dbReference type="SUPFAM" id="SSF54637">
    <property type="entry name" value="Thioesterase/thiol ester dehydrase-isomerase"/>
    <property type="match status" value="1"/>
</dbReference>